<keyword evidence="3" id="KW-1185">Reference proteome</keyword>
<comment type="caution">
    <text evidence="2">The sequence shown here is derived from an EMBL/GenBank/DDBJ whole genome shotgun (WGS) entry which is preliminary data.</text>
</comment>
<evidence type="ECO:0000313" key="2">
    <source>
        <dbReference type="EMBL" id="KAL1499964.1"/>
    </source>
</evidence>
<dbReference type="Proteomes" id="UP001515480">
    <property type="component" value="Unassembled WGS sequence"/>
</dbReference>
<feature type="compositionally biased region" description="Polar residues" evidence="1">
    <location>
        <begin position="179"/>
        <end position="189"/>
    </location>
</feature>
<dbReference type="InterPro" id="IPR012349">
    <property type="entry name" value="Split_barrel_FMN-bd"/>
</dbReference>
<evidence type="ECO:0000256" key="1">
    <source>
        <dbReference type="SAM" id="MobiDB-lite"/>
    </source>
</evidence>
<name>A0AB34IKF5_PRYPA</name>
<protein>
    <recommendedName>
        <fullName evidence="4">Pyridoxal 5'-phosphate synthase</fullName>
    </recommendedName>
</protein>
<dbReference type="AlphaFoldDB" id="A0AB34IKF5"/>
<reference evidence="2 3" key="1">
    <citation type="journal article" date="2024" name="Science">
        <title>Giant polyketide synthase enzymes in the biosynthesis of giant marine polyether toxins.</title>
        <authorList>
            <person name="Fallon T.R."/>
            <person name="Shende V.V."/>
            <person name="Wierzbicki I.H."/>
            <person name="Pendleton A.L."/>
            <person name="Watervoot N.F."/>
            <person name="Auber R.P."/>
            <person name="Gonzalez D.J."/>
            <person name="Wisecaver J.H."/>
            <person name="Moore B.S."/>
        </authorList>
    </citation>
    <scope>NUCLEOTIDE SEQUENCE [LARGE SCALE GENOMIC DNA]</scope>
    <source>
        <strain evidence="2 3">12B1</strain>
    </source>
</reference>
<evidence type="ECO:0008006" key="4">
    <source>
        <dbReference type="Google" id="ProtNLM"/>
    </source>
</evidence>
<gene>
    <name evidence="2" type="ORF">AB1Y20_012644</name>
</gene>
<feature type="region of interest" description="Disordered" evidence="1">
    <location>
        <begin position="176"/>
        <end position="197"/>
    </location>
</feature>
<dbReference type="SUPFAM" id="SSF50475">
    <property type="entry name" value="FMN-binding split barrel"/>
    <property type="match status" value="1"/>
</dbReference>
<evidence type="ECO:0000313" key="3">
    <source>
        <dbReference type="Proteomes" id="UP001515480"/>
    </source>
</evidence>
<dbReference type="Gene3D" id="2.30.110.10">
    <property type="entry name" value="Electron Transport, Fmn-binding Protein, Chain A"/>
    <property type="match status" value="1"/>
</dbReference>
<sequence length="274" mass="30321">MRRTFDASIASIRLCSIRRRDTCRLPLHTLLLHRARHSSASLDSTHLALNPLDELRLRSAQRGLCDVDGLRVAGAPWGMQLAHASPRGEPWPVVRTVGFQTVQADGFTFLLKRSSGLATHQLPIAINYVEGRYTSGERCEQWRADGLATEVPVREVLRTAPLSSLAQILASHGAAGGEAQSTRFPTSQRGPAGAARTTLDDRQRFLERAAAFKAQLVAGDVATGVLDEAAIAYRCLPVRMELLSGGPDYPMWERFEWQRDDNGEWTEPRPLLPY</sequence>
<proteinExistence type="predicted"/>
<dbReference type="EMBL" id="JBGBPQ010000024">
    <property type="protein sequence ID" value="KAL1499964.1"/>
    <property type="molecule type" value="Genomic_DNA"/>
</dbReference>
<organism evidence="2 3">
    <name type="scientific">Prymnesium parvum</name>
    <name type="common">Toxic golden alga</name>
    <dbReference type="NCBI Taxonomy" id="97485"/>
    <lineage>
        <taxon>Eukaryota</taxon>
        <taxon>Haptista</taxon>
        <taxon>Haptophyta</taxon>
        <taxon>Prymnesiophyceae</taxon>
        <taxon>Prymnesiales</taxon>
        <taxon>Prymnesiaceae</taxon>
        <taxon>Prymnesium</taxon>
    </lineage>
</organism>
<accession>A0AB34IKF5</accession>